<gene>
    <name evidence="2" type="ORF">GCM10010470_27130</name>
</gene>
<name>A0ABN3VCY1_9PSEU</name>
<comment type="caution">
    <text evidence="2">The sequence shown here is derived from an EMBL/GenBank/DDBJ whole genome shotgun (WGS) entry which is preliminary data.</text>
</comment>
<protein>
    <submittedName>
        <fullName evidence="2">Uncharacterized protein</fullName>
    </submittedName>
</protein>
<sequence length="71" mass="7491">MRPLRGAISTAASTTGRKYHRNSGLAKDMVGLGVREAPASLLALRMTLSEPDSRSVRNAAAKPRTAARSIA</sequence>
<dbReference type="EMBL" id="BAAAUX010000013">
    <property type="protein sequence ID" value="GAA2790962.1"/>
    <property type="molecule type" value="Genomic_DNA"/>
</dbReference>
<evidence type="ECO:0000313" key="2">
    <source>
        <dbReference type="EMBL" id="GAA2790962.1"/>
    </source>
</evidence>
<evidence type="ECO:0000313" key="3">
    <source>
        <dbReference type="Proteomes" id="UP001500979"/>
    </source>
</evidence>
<evidence type="ECO:0000256" key="1">
    <source>
        <dbReference type="SAM" id="MobiDB-lite"/>
    </source>
</evidence>
<reference evidence="2 3" key="1">
    <citation type="journal article" date="2019" name="Int. J. Syst. Evol. Microbiol.">
        <title>The Global Catalogue of Microorganisms (GCM) 10K type strain sequencing project: providing services to taxonomists for standard genome sequencing and annotation.</title>
        <authorList>
            <consortium name="The Broad Institute Genomics Platform"/>
            <consortium name="The Broad Institute Genome Sequencing Center for Infectious Disease"/>
            <person name="Wu L."/>
            <person name="Ma J."/>
        </authorList>
    </citation>
    <scope>NUCLEOTIDE SEQUENCE [LARGE SCALE GENOMIC DNA]</scope>
    <source>
        <strain evidence="2 3">JCM 9383</strain>
    </source>
</reference>
<organism evidence="2 3">
    <name type="scientific">Saccharopolyspora taberi</name>
    <dbReference type="NCBI Taxonomy" id="60895"/>
    <lineage>
        <taxon>Bacteria</taxon>
        <taxon>Bacillati</taxon>
        <taxon>Actinomycetota</taxon>
        <taxon>Actinomycetes</taxon>
        <taxon>Pseudonocardiales</taxon>
        <taxon>Pseudonocardiaceae</taxon>
        <taxon>Saccharopolyspora</taxon>
    </lineage>
</organism>
<keyword evidence="3" id="KW-1185">Reference proteome</keyword>
<feature type="region of interest" description="Disordered" evidence="1">
    <location>
        <begin position="1"/>
        <end position="20"/>
    </location>
</feature>
<accession>A0ABN3VCY1</accession>
<dbReference type="Proteomes" id="UP001500979">
    <property type="component" value="Unassembled WGS sequence"/>
</dbReference>
<proteinExistence type="predicted"/>